<comment type="caution">
    <text evidence="1">The sequence shown here is derived from an EMBL/GenBank/DDBJ whole genome shotgun (WGS) entry which is preliminary data.</text>
</comment>
<protein>
    <recommendedName>
        <fullName evidence="3">Peptidase S1 domain-containing protein</fullName>
    </recommendedName>
</protein>
<organism evidence="1 2">
    <name type="scientific">Stentor coeruleus</name>
    <dbReference type="NCBI Taxonomy" id="5963"/>
    <lineage>
        <taxon>Eukaryota</taxon>
        <taxon>Sar</taxon>
        <taxon>Alveolata</taxon>
        <taxon>Ciliophora</taxon>
        <taxon>Postciliodesmatophora</taxon>
        <taxon>Heterotrichea</taxon>
        <taxon>Heterotrichida</taxon>
        <taxon>Stentoridae</taxon>
        <taxon>Stentor</taxon>
    </lineage>
</organism>
<dbReference type="AlphaFoldDB" id="A0A1R2AWT8"/>
<dbReference type="SUPFAM" id="SSF50494">
    <property type="entry name" value="Trypsin-like serine proteases"/>
    <property type="match status" value="1"/>
</dbReference>
<sequence>MGDILYFPWGSNPYKLIENSIGCVIIRKRDESGILFEEPTTIIQEEKKFMIFSKRGTAFIIEKFSKPFQIKNKNWYALGFAVTAAHTIYNSSSYTIKISTSIKCGFNKRDLDTMRLCPLKSWCNESSRELRASNGNLYYLPGDVALCLVVSKNVVVEISEIPLGKCNRDIECSILGFPSTKVPNPVAICPYLRNEKDAKEKIKSIFHKNRDLVESKGYVLYNEDLLEISCSGTLGLSGSPVIANGYAIGVFVGGPPLPGQREIFKISEIIESKKNIEEAWNLLLSLQTFNSYYINSLFQDLIENDDVRTYFASWFLLYNYKVPNILNEEELFLITNCLDLSKELLNSEQVVLNLLDFCVHECLGEYKNVNELNFNVAISTNNIAFENITALLNEFKLVSKEFITYNDIKLFFSH</sequence>
<reference evidence="1 2" key="1">
    <citation type="submission" date="2016-11" db="EMBL/GenBank/DDBJ databases">
        <title>The macronuclear genome of Stentor coeruleus: a giant cell with tiny introns.</title>
        <authorList>
            <person name="Slabodnick M."/>
            <person name="Ruby J.G."/>
            <person name="Reiff S.B."/>
            <person name="Swart E.C."/>
            <person name="Gosai S."/>
            <person name="Prabakaran S."/>
            <person name="Witkowska E."/>
            <person name="Larue G.E."/>
            <person name="Fisher S."/>
            <person name="Freeman R.M."/>
            <person name="Gunawardena J."/>
            <person name="Chu W."/>
            <person name="Stover N.A."/>
            <person name="Gregory B.D."/>
            <person name="Nowacki M."/>
            <person name="Derisi J."/>
            <person name="Roy S.W."/>
            <person name="Marshall W.F."/>
            <person name="Sood P."/>
        </authorList>
    </citation>
    <scope>NUCLEOTIDE SEQUENCE [LARGE SCALE GENOMIC DNA]</scope>
    <source>
        <strain evidence="1">WM001</strain>
    </source>
</reference>
<name>A0A1R2AWT8_9CILI</name>
<evidence type="ECO:0000313" key="2">
    <source>
        <dbReference type="Proteomes" id="UP000187209"/>
    </source>
</evidence>
<gene>
    <name evidence="1" type="ORF">SteCoe_33552</name>
</gene>
<evidence type="ECO:0008006" key="3">
    <source>
        <dbReference type="Google" id="ProtNLM"/>
    </source>
</evidence>
<accession>A0A1R2AWT8</accession>
<evidence type="ECO:0000313" key="1">
    <source>
        <dbReference type="EMBL" id="OMJ68860.1"/>
    </source>
</evidence>
<dbReference type="InterPro" id="IPR009003">
    <property type="entry name" value="Peptidase_S1_PA"/>
</dbReference>
<dbReference type="Proteomes" id="UP000187209">
    <property type="component" value="Unassembled WGS sequence"/>
</dbReference>
<proteinExistence type="predicted"/>
<dbReference type="EMBL" id="MPUH01001270">
    <property type="protein sequence ID" value="OMJ68860.1"/>
    <property type="molecule type" value="Genomic_DNA"/>
</dbReference>
<keyword evidence="2" id="KW-1185">Reference proteome</keyword>